<feature type="region of interest" description="Disordered" evidence="1">
    <location>
        <begin position="122"/>
        <end position="167"/>
    </location>
</feature>
<feature type="compositionally biased region" description="Polar residues" evidence="1">
    <location>
        <begin position="250"/>
        <end position="264"/>
    </location>
</feature>
<name>A0A139ACX2_GONPJ</name>
<feature type="compositionally biased region" description="Polar residues" evidence="1">
    <location>
        <begin position="230"/>
        <end position="243"/>
    </location>
</feature>
<dbReference type="EMBL" id="KQ965767">
    <property type="protein sequence ID" value="KXS14662.1"/>
    <property type="molecule type" value="Genomic_DNA"/>
</dbReference>
<dbReference type="Proteomes" id="UP000070544">
    <property type="component" value="Unassembled WGS sequence"/>
</dbReference>
<feature type="region of interest" description="Disordered" evidence="1">
    <location>
        <begin position="1"/>
        <end position="65"/>
    </location>
</feature>
<feature type="compositionally biased region" description="Basic and acidic residues" evidence="1">
    <location>
        <begin position="505"/>
        <end position="522"/>
    </location>
</feature>
<feature type="compositionally biased region" description="Basic and acidic residues" evidence="1">
    <location>
        <begin position="600"/>
        <end position="621"/>
    </location>
</feature>
<feature type="compositionally biased region" description="Low complexity" evidence="1">
    <location>
        <begin position="536"/>
        <end position="555"/>
    </location>
</feature>
<feature type="compositionally biased region" description="Low complexity" evidence="1">
    <location>
        <begin position="469"/>
        <end position="497"/>
    </location>
</feature>
<gene>
    <name evidence="2" type="ORF">M427DRAFT_155787</name>
</gene>
<dbReference type="AlphaFoldDB" id="A0A139ACX2"/>
<feature type="compositionally biased region" description="Pro residues" evidence="1">
    <location>
        <begin position="526"/>
        <end position="535"/>
    </location>
</feature>
<feature type="region of interest" description="Disordered" evidence="1">
    <location>
        <begin position="319"/>
        <end position="383"/>
    </location>
</feature>
<feature type="region of interest" description="Disordered" evidence="1">
    <location>
        <begin position="445"/>
        <end position="638"/>
    </location>
</feature>
<reference evidence="2 3" key="1">
    <citation type="journal article" date="2015" name="Genome Biol. Evol.">
        <title>Phylogenomic analyses indicate that early fungi evolved digesting cell walls of algal ancestors of land plants.</title>
        <authorList>
            <person name="Chang Y."/>
            <person name="Wang S."/>
            <person name="Sekimoto S."/>
            <person name="Aerts A.L."/>
            <person name="Choi C."/>
            <person name="Clum A."/>
            <person name="LaButti K.M."/>
            <person name="Lindquist E.A."/>
            <person name="Yee Ngan C."/>
            <person name="Ohm R.A."/>
            <person name="Salamov A.A."/>
            <person name="Grigoriev I.V."/>
            <person name="Spatafora J.W."/>
            <person name="Berbee M.L."/>
        </authorList>
    </citation>
    <scope>NUCLEOTIDE SEQUENCE [LARGE SCALE GENOMIC DNA]</scope>
    <source>
        <strain evidence="2 3">JEL478</strain>
    </source>
</reference>
<sequence>MQQQQLTPRTSHKKSPSVPDVPLSDRNPPRTRRGSLTTNTALQHVDDPSHRHLRSADDDIDEPTLPNVLGSLSEEELRENYFTLCAGLSIAQDPTGSLPPHIVENLERKLGAYMSEIDRRAAEEHRGRQGQEERQARPLPPRAGVQRPSFRPPQERERSRSSSLDSLQGDLLDVPRWSDRWPRVDSGMSLSSVGGVDVPRAIEVLDKYSSTAFQHTTSLSNSLAHVEDASASSAPLNSTNEPKNVPPQSSPYTDEASTVSEPPNSTQLEYILRRQPPSLILPAPVSIQTTISTPSLTPARPTSSADLWSRLVQQDQPPSIAHAHGHTHTSHSTSESLNGTTAPHPPPRSILKRPTRPAAAPRPRSTRSARRVVIASPAPTLSPTAADIPILAAHARLFDEKGVWAQVPVFEVSMTRREDGGGEAGSFPLRTEEGEDIGDECFGVNVRGDWEQESSTYSDTEYGETSPCSGSEGADSAGSSSWEIESFGSGRVSGRSSLPPAPGATREDVSHVYSHTEARSELPETTPYPPLPPPVSTAAAATRSPNPFLRPRSLSPLPPPLSPTAVVEARFQDQGSYPPRSTSPLPSRAIPAAPRIMEVLSRDNRGDDPQEPLPRRVDSLHGRVGRHVPGSKQPLPAPDLEMQTKMLGGELGPIGKLRRFDSLVHRWGSLTRGRGGVGEMRGKMQAGGIRQT</sequence>
<feature type="compositionally biased region" description="Basic and acidic residues" evidence="1">
    <location>
        <begin position="44"/>
        <end position="57"/>
    </location>
</feature>
<feature type="compositionally biased region" description="Polar residues" evidence="1">
    <location>
        <begin position="573"/>
        <end position="585"/>
    </location>
</feature>
<feature type="compositionally biased region" description="Basic and acidic residues" evidence="1">
    <location>
        <begin position="122"/>
        <end position="136"/>
    </location>
</feature>
<feature type="region of interest" description="Disordered" evidence="1">
    <location>
        <begin position="669"/>
        <end position="692"/>
    </location>
</feature>
<organism evidence="2 3">
    <name type="scientific">Gonapodya prolifera (strain JEL478)</name>
    <name type="common">Monoblepharis prolifera</name>
    <dbReference type="NCBI Taxonomy" id="1344416"/>
    <lineage>
        <taxon>Eukaryota</taxon>
        <taxon>Fungi</taxon>
        <taxon>Fungi incertae sedis</taxon>
        <taxon>Chytridiomycota</taxon>
        <taxon>Chytridiomycota incertae sedis</taxon>
        <taxon>Monoblepharidomycetes</taxon>
        <taxon>Monoblepharidales</taxon>
        <taxon>Gonapodyaceae</taxon>
        <taxon>Gonapodya</taxon>
    </lineage>
</organism>
<protein>
    <submittedName>
        <fullName evidence="2">Uncharacterized protein</fullName>
    </submittedName>
</protein>
<accession>A0A139ACX2</accession>
<evidence type="ECO:0000313" key="2">
    <source>
        <dbReference type="EMBL" id="KXS14662.1"/>
    </source>
</evidence>
<proteinExistence type="predicted"/>
<evidence type="ECO:0000256" key="1">
    <source>
        <dbReference type="SAM" id="MobiDB-lite"/>
    </source>
</evidence>
<feature type="region of interest" description="Disordered" evidence="1">
    <location>
        <begin position="230"/>
        <end position="264"/>
    </location>
</feature>
<keyword evidence="3" id="KW-1185">Reference proteome</keyword>
<evidence type="ECO:0000313" key="3">
    <source>
        <dbReference type="Proteomes" id="UP000070544"/>
    </source>
</evidence>